<dbReference type="EMBL" id="JBBBZM010000076">
    <property type="protein sequence ID" value="KAL0635168.1"/>
    <property type="molecule type" value="Genomic_DNA"/>
</dbReference>
<gene>
    <name evidence="2" type="ORF">Q9L58_005893</name>
</gene>
<evidence type="ECO:0000256" key="1">
    <source>
        <dbReference type="SAM" id="MobiDB-lite"/>
    </source>
</evidence>
<organism evidence="2 3">
    <name type="scientific">Discina gigas</name>
    <dbReference type="NCBI Taxonomy" id="1032678"/>
    <lineage>
        <taxon>Eukaryota</taxon>
        <taxon>Fungi</taxon>
        <taxon>Dikarya</taxon>
        <taxon>Ascomycota</taxon>
        <taxon>Pezizomycotina</taxon>
        <taxon>Pezizomycetes</taxon>
        <taxon>Pezizales</taxon>
        <taxon>Discinaceae</taxon>
        <taxon>Discina</taxon>
    </lineage>
</organism>
<protein>
    <submittedName>
        <fullName evidence="2">Uncharacterized protein</fullName>
    </submittedName>
</protein>
<accession>A0ABR3GH60</accession>
<evidence type="ECO:0000313" key="2">
    <source>
        <dbReference type="EMBL" id="KAL0635168.1"/>
    </source>
</evidence>
<feature type="compositionally biased region" description="Polar residues" evidence="1">
    <location>
        <begin position="67"/>
        <end position="88"/>
    </location>
</feature>
<comment type="caution">
    <text evidence="2">The sequence shown here is derived from an EMBL/GenBank/DDBJ whole genome shotgun (WGS) entry which is preliminary data.</text>
</comment>
<evidence type="ECO:0000313" key="3">
    <source>
        <dbReference type="Proteomes" id="UP001447188"/>
    </source>
</evidence>
<dbReference type="Proteomes" id="UP001447188">
    <property type="component" value="Unassembled WGS sequence"/>
</dbReference>
<keyword evidence="3" id="KW-1185">Reference proteome</keyword>
<reference evidence="2 3" key="1">
    <citation type="submission" date="2024-02" db="EMBL/GenBank/DDBJ databases">
        <title>Discinaceae phylogenomics.</title>
        <authorList>
            <person name="Dirks A.C."/>
            <person name="James T.Y."/>
        </authorList>
    </citation>
    <scope>NUCLEOTIDE SEQUENCE [LARGE SCALE GENOMIC DNA]</scope>
    <source>
        <strain evidence="2 3">ACD0624</strain>
    </source>
</reference>
<name>A0ABR3GH60_9PEZI</name>
<feature type="compositionally biased region" description="Basic and acidic residues" evidence="1">
    <location>
        <begin position="32"/>
        <end position="52"/>
    </location>
</feature>
<proteinExistence type="predicted"/>
<sequence length="193" mass="21018">MHLVAGAAMPGGDREFVGGGSSGAVTWVVGKSETRQKTRLDNSETTQEAREDQPEECINPAVETEGGNASTPNLSASPNTSAPVPISTSTRVHSSEDWRSFRDFVTGPRNWYWLVWILVDKFVFDAIVSYYTNLGANRTSSRMDDGVDEEMAISLAKSIMEYIGNGTMTNGTLTANPTPISDGSIRYLNLCRE</sequence>
<feature type="region of interest" description="Disordered" evidence="1">
    <location>
        <begin position="29"/>
        <end position="88"/>
    </location>
</feature>